<reference evidence="1 2" key="1">
    <citation type="submission" date="2020-07" db="EMBL/GenBank/DDBJ databases">
        <title>Diversity of carbapenemase encoding genes among Pseudomonas putida group clinical isolates in a tertiary Brazilian hospital.</title>
        <authorList>
            <person name="Alberto-Lei F."/>
            <person name="Nodari C.S."/>
            <person name="Streling A.P."/>
            <person name="Paulino J.T."/>
            <person name="Bessa-Neto F.O."/>
            <person name="Cayo R."/>
            <person name="Gales A.C."/>
        </authorList>
    </citation>
    <scope>NUCLEOTIDE SEQUENCE [LARGE SCALE GENOMIC DNA]</scope>
    <source>
        <strain evidence="1 2">14802</strain>
    </source>
</reference>
<dbReference type="EMBL" id="JACGDE010000002">
    <property type="protein sequence ID" value="MBA6063957.1"/>
    <property type="molecule type" value="Genomic_DNA"/>
</dbReference>
<protein>
    <recommendedName>
        <fullName evidence="3">Pilus assembly protein PilX</fullName>
    </recommendedName>
</protein>
<organism evidence="1 2">
    <name type="scientific">Pseudomonas mosselii</name>
    <dbReference type="NCBI Taxonomy" id="78327"/>
    <lineage>
        <taxon>Bacteria</taxon>
        <taxon>Pseudomonadati</taxon>
        <taxon>Pseudomonadota</taxon>
        <taxon>Gammaproteobacteria</taxon>
        <taxon>Pseudomonadales</taxon>
        <taxon>Pseudomonadaceae</taxon>
        <taxon>Pseudomonas</taxon>
    </lineage>
</organism>
<evidence type="ECO:0000313" key="1">
    <source>
        <dbReference type="EMBL" id="MBA6063957.1"/>
    </source>
</evidence>
<dbReference type="RefSeq" id="WP_182322015.1">
    <property type="nucleotide sequence ID" value="NZ_JACGDE010000002.1"/>
</dbReference>
<name>A0A7W2JRQ6_9PSED</name>
<accession>A0A7W2JRQ6</accession>
<gene>
    <name evidence="1" type="ORF">H4C75_04180</name>
</gene>
<sequence>MTGQRGIVLLLALSLSLLFGLLATLALREALLQQRQAGDQLAGARAFEQAEAALIEGAELLAGGIPARCQACPPPSPPDTQPSPPWLATRSGFVYLQTLGDSLRVAGQPVGGRLTLVRVTAVGLQARGRQLLEAVYAIDGDGAVKRISWRQRLGEG</sequence>
<evidence type="ECO:0008006" key="3">
    <source>
        <dbReference type="Google" id="ProtNLM"/>
    </source>
</evidence>
<dbReference type="AlphaFoldDB" id="A0A7W2JRQ6"/>
<proteinExistence type="predicted"/>
<evidence type="ECO:0000313" key="2">
    <source>
        <dbReference type="Proteomes" id="UP000541770"/>
    </source>
</evidence>
<dbReference type="Proteomes" id="UP000541770">
    <property type="component" value="Unassembled WGS sequence"/>
</dbReference>
<comment type="caution">
    <text evidence="1">The sequence shown here is derived from an EMBL/GenBank/DDBJ whole genome shotgun (WGS) entry which is preliminary data.</text>
</comment>